<dbReference type="PIRSF" id="PIRSF002741">
    <property type="entry name" value="MppA"/>
    <property type="match status" value="1"/>
</dbReference>
<keyword evidence="5" id="KW-1185">Reference proteome</keyword>
<dbReference type="Pfam" id="PF00496">
    <property type="entry name" value="SBP_bac_5"/>
    <property type="match status" value="1"/>
</dbReference>
<evidence type="ECO:0000256" key="1">
    <source>
        <dbReference type="ARBA" id="ARBA00023125"/>
    </source>
</evidence>
<dbReference type="EMBL" id="CP050267">
    <property type="protein sequence ID" value="QIR07442.1"/>
    <property type="molecule type" value="Genomic_DNA"/>
</dbReference>
<dbReference type="Gene3D" id="3.40.190.10">
    <property type="entry name" value="Periplasmic binding protein-like II"/>
    <property type="match status" value="1"/>
</dbReference>
<dbReference type="RefSeq" id="WP_077457358.1">
    <property type="nucleotide sequence ID" value="NZ_CP050267.1"/>
</dbReference>
<organism evidence="4 5">
    <name type="scientific">Salinivibrio costicola</name>
    <name type="common">Vibrio costicola</name>
    <dbReference type="NCBI Taxonomy" id="51367"/>
    <lineage>
        <taxon>Bacteria</taxon>
        <taxon>Pseudomonadati</taxon>
        <taxon>Pseudomonadota</taxon>
        <taxon>Gammaproteobacteria</taxon>
        <taxon>Vibrionales</taxon>
        <taxon>Vibrionaceae</taxon>
        <taxon>Salinivibrio</taxon>
    </lineage>
</organism>
<evidence type="ECO:0000259" key="2">
    <source>
        <dbReference type="Pfam" id="PF00496"/>
    </source>
</evidence>
<dbReference type="InterPro" id="IPR039424">
    <property type="entry name" value="SBP_5"/>
</dbReference>
<feature type="domain" description="Solute-binding protein family 5" evidence="2">
    <location>
        <begin position="168"/>
        <end position="311"/>
    </location>
</feature>
<dbReference type="Proteomes" id="UP000501408">
    <property type="component" value="Chromosome 2"/>
</dbReference>
<name>A0ABX6K8I0_SALCS</name>
<sequence length="566" mass="64103">MSGQRLRAQFTRLYHHFNGEDSDTTLQAIADILVCTRRNARMVLNKLEEQHWLTWAPSVGRGKLSRLTFLRTESALRDEQAAHWLAQGKMDQALACLDNDSTKLAALIQKQLGPSTLNGRQIVRLPYYRQLESLDPRTPLRRSEEHLVGQIFNGLVKYQEGNKQVCADLAHHWEALSHTHWRFYLRPGVRFHDGRMMREDDVVASLSALSSRRFFAHIAKVTSPAARIIDITLSSPDPRFDHALTLPEAVILPADCDQQKGFADQPIGTGPYRVAERQDHRLVLQAFDDYFGYRALTDEIQLMVFDEAAMCYLTPSTDRMPDYAVKPPAALSQKLEMDQGAGYLMLNCRDGLAKSARWRAYLHAKLSSLQLLPRLAANGMGEYRLFNAYGLMPGWIHHTQPVSMPELPGPTRLSVAYLADHPLYPLIATAIEAHLAEEGIQVETMALSPDAYFGGKYSRKIDIWLGAISFGIRGEEGLFNWLGNHDLFLHAFTDELLNKVTYYTTRWREQAKPDCAEALARELVAQQVVPLFHIWTGVVATPDLQDVASNAVGWFDFQSVWYKPSE</sequence>
<dbReference type="PANTHER" id="PTHR30290">
    <property type="entry name" value="PERIPLASMIC BINDING COMPONENT OF ABC TRANSPORTER"/>
    <property type="match status" value="1"/>
</dbReference>
<dbReference type="CDD" id="cd08507">
    <property type="entry name" value="PBP2_SgrR_like"/>
    <property type="match status" value="1"/>
</dbReference>
<feature type="domain" description="Transcriptional regulator SgrR N-terminal HTH" evidence="3">
    <location>
        <begin position="5"/>
        <end position="116"/>
    </location>
</feature>
<protein>
    <submittedName>
        <fullName evidence="4">SgrR family transcriptional regulator</fullName>
    </submittedName>
</protein>
<dbReference type="PANTHER" id="PTHR30290:SF72">
    <property type="entry name" value="HTH-TYPE TRANSCRIPTIONAL REGULATOR SGRR"/>
    <property type="match status" value="1"/>
</dbReference>
<reference evidence="4 5" key="1">
    <citation type="submission" date="2020-03" db="EMBL/GenBank/DDBJ databases">
        <title>Genome mining reveals the biosynthetic pathways of PHA and ectoines of the halophilic strain Salinivibrio costicola M318 isolated from fermented shrimp paste.</title>
        <authorList>
            <person name="Doan T.V."/>
            <person name="Tran L.T."/>
            <person name="Trieu T.A."/>
            <person name="Nguyen Q.V."/>
            <person name="Quach T.N."/>
            <person name="Phi T.Q."/>
            <person name="Kumar S."/>
        </authorList>
    </citation>
    <scope>NUCLEOTIDE SEQUENCE [LARGE SCALE GENOMIC DNA]</scope>
    <source>
        <strain evidence="4 5">M318</strain>
    </source>
</reference>
<dbReference type="Pfam" id="PF12793">
    <property type="entry name" value="SgrR_N"/>
    <property type="match status" value="1"/>
</dbReference>
<keyword evidence="1" id="KW-0238">DNA-binding</keyword>
<evidence type="ECO:0000313" key="5">
    <source>
        <dbReference type="Proteomes" id="UP000501408"/>
    </source>
</evidence>
<evidence type="ECO:0000259" key="3">
    <source>
        <dbReference type="Pfam" id="PF12793"/>
    </source>
</evidence>
<proteinExistence type="predicted"/>
<evidence type="ECO:0000313" key="4">
    <source>
        <dbReference type="EMBL" id="QIR07442.1"/>
    </source>
</evidence>
<dbReference type="InterPro" id="IPR000914">
    <property type="entry name" value="SBP_5_dom"/>
</dbReference>
<dbReference type="SUPFAM" id="SSF53850">
    <property type="entry name" value="Periplasmic binding protein-like II"/>
    <property type="match status" value="1"/>
</dbReference>
<gene>
    <name evidence="4" type="ORF">HBA18_13535</name>
</gene>
<accession>A0ABX6K8I0</accession>
<dbReference type="InterPro" id="IPR030678">
    <property type="entry name" value="Peptide/Ni-bd"/>
</dbReference>
<dbReference type="InterPro" id="IPR025370">
    <property type="entry name" value="SgrR_HTH_N"/>
</dbReference>